<reference evidence="6 7" key="1">
    <citation type="submission" date="2018-06" db="EMBL/GenBank/DDBJ databases">
        <title>WGS assembly of Brassica rapa FPsc.</title>
        <authorList>
            <person name="Bowman J."/>
            <person name="Kohchi T."/>
            <person name="Yamato K."/>
            <person name="Jenkins J."/>
            <person name="Shu S."/>
            <person name="Ishizaki K."/>
            <person name="Yamaoka S."/>
            <person name="Nishihama R."/>
            <person name="Nakamura Y."/>
            <person name="Berger F."/>
            <person name="Adam C."/>
            <person name="Aki S."/>
            <person name="Althoff F."/>
            <person name="Araki T."/>
            <person name="Arteaga-Vazquez M."/>
            <person name="Balasubrmanian S."/>
            <person name="Bauer D."/>
            <person name="Boehm C."/>
            <person name="Briginshaw L."/>
            <person name="Caballero-Perez J."/>
            <person name="Catarino B."/>
            <person name="Chen F."/>
            <person name="Chiyoda S."/>
            <person name="Chovatia M."/>
            <person name="Davies K."/>
            <person name="Delmans M."/>
            <person name="Demura T."/>
            <person name="Dierschke T."/>
            <person name="Dolan L."/>
            <person name="Dorantes-Acosta A."/>
            <person name="Eklund D."/>
            <person name="Florent S."/>
            <person name="Flores-Sandoval E."/>
            <person name="Fujiyama A."/>
            <person name="Fukuzawa H."/>
            <person name="Galik B."/>
            <person name="Grimanelli D."/>
            <person name="Grimwood J."/>
            <person name="Grossniklaus U."/>
            <person name="Hamada T."/>
            <person name="Haseloff J."/>
            <person name="Hetherington A."/>
            <person name="Higo A."/>
            <person name="Hirakawa Y."/>
            <person name="Hundley H."/>
            <person name="Ikeda Y."/>
            <person name="Inoue K."/>
            <person name="Inoue S."/>
            <person name="Ishida S."/>
            <person name="Jia Q."/>
            <person name="Kakita M."/>
            <person name="Kanazawa T."/>
            <person name="Kawai Y."/>
            <person name="Kawashima T."/>
            <person name="Kennedy M."/>
            <person name="Kinose K."/>
            <person name="Kinoshita T."/>
            <person name="Kohara Y."/>
            <person name="Koide E."/>
            <person name="Komatsu K."/>
            <person name="Kopischke S."/>
            <person name="Kubo M."/>
            <person name="Kyozuka J."/>
            <person name="Lagercrantz U."/>
            <person name="Lin S."/>
            <person name="Lindquist E."/>
            <person name="Lipzen A."/>
            <person name="Lu C."/>
            <person name="Luna E."/>
            <person name="Martienssen R."/>
            <person name="Minamino N."/>
            <person name="Mizutani M."/>
            <person name="Mizutani M."/>
            <person name="Mochizuki N."/>
            <person name="Monte I."/>
            <person name="Mosher R."/>
            <person name="Nagasaki H."/>
            <person name="Nakagami H."/>
            <person name="Naramoto S."/>
            <person name="Nishitani K."/>
            <person name="Ohtani M."/>
            <person name="Okamoto T."/>
            <person name="Okumura M."/>
            <person name="Phillips J."/>
            <person name="Pollak B."/>
            <person name="Reinders A."/>
            <person name="Roevekamp M."/>
            <person name="Sano R."/>
            <person name="Sawa S."/>
            <person name="Schmid M."/>
            <person name="Shirakawa M."/>
            <person name="Solano R."/>
            <person name="Spunde A."/>
            <person name="Suetsugu N."/>
            <person name="Sugano S."/>
            <person name="Sugiyama A."/>
            <person name="Sun R."/>
            <person name="Suzuki Y."/>
            <person name="Takenaka M."/>
            <person name="Takezawa D."/>
            <person name="Tomogane H."/>
            <person name="Tsuzuki M."/>
            <person name="Ueda T."/>
            <person name="Umeda M."/>
            <person name="Ward J."/>
            <person name="Watanabe Y."/>
            <person name="Yazaki K."/>
            <person name="Yokoyama R."/>
            <person name="Yoshitake Y."/>
            <person name="Yotsui I."/>
            <person name="Zachgo S."/>
            <person name="Schmutz J."/>
        </authorList>
    </citation>
    <scope>NUCLEOTIDE SEQUENCE [LARGE SCALE GENOMIC DNA]</scope>
    <source>
        <strain evidence="7">cv. B-3</strain>
    </source>
</reference>
<dbReference type="Pfam" id="PF12783">
    <property type="entry name" value="Sec7-like_HUS"/>
    <property type="match status" value="1"/>
</dbReference>
<evidence type="ECO:0000259" key="4">
    <source>
        <dbReference type="Pfam" id="PF16206"/>
    </source>
</evidence>
<dbReference type="InterPro" id="IPR032691">
    <property type="entry name" value="Mon2/Sec7/BIG1-like_HUS"/>
</dbReference>
<dbReference type="AlphaFoldDB" id="A0A397Z8I6"/>
<dbReference type="GO" id="GO:0015031">
    <property type="term" value="P:protein transport"/>
    <property type="evidence" value="ECO:0007669"/>
    <property type="project" value="UniProtKB-KW"/>
</dbReference>
<evidence type="ECO:0000259" key="3">
    <source>
        <dbReference type="Pfam" id="PF12783"/>
    </source>
</evidence>
<keyword evidence="1" id="KW-0813">Transport</keyword>
<dbReference type="PANTHER" id="PTHR34199:SF4">
    <property type="entry name" value="ARM REPEAT SUPERFAMILY PROTEIN"/>
    <property type="match status" value="1"/>
</dbReference>
<evidence type="ECO:0000259" key="5">
    <source>
        <dbReference type="Pfam" id="PF16213"/>
    </source>
</evidence>
<dbReference type="InterPro" id="IPR032817">
    <property type="entry name" value="Mon2_C"/>
</dbReference>
<dbReference type="InterPro" id="IPR016024">
    <property type="entry name" value="ARM-type_fold"/>
</dbReference>
<evidence type="ECO:0008006" key="8">
    <source>
        <dbReference type="Google" id="ProtNLM"/>
    </source>
</evidence>
<dbReference type="PANTHER" id="PTHR34199">
    <property type="entry name" value="NUMOD3 MOTIF FAMILY PROTEIN, EXPRESSED"/>
    <property type="match status" value="1"/>
</dbReference>
<feature type="domain" description="Mon2/Sec7/BIG1-like dimerisation and cyclophilin-binding" evidence="5">
    <location>
        <begin position="3"/>
        <end position="169"/>
    </location>
</feature>
<dbReference type="SUPFAM" id="SSF48371">
    <property type="entry name" value="ARM repeat"/>
    <property type="match status" value="1"/>
</dbReference>
<evidence type="ECO:0000256" key="1">
    <source>
        <dbReference type="ARBA" id="ARBA00022448"/>
    </source>
</evidence>
<dbReference type="Pfam" id="PF16206">
    <property type="entry name" value="Mon2_C"/>
    <property type="match status" value="1"/>
</dbReference>
<evidence type="ECO:0000313" key="6">
    <source>
        <dbReference type="EMBL" id="RID59670.1"/>
    </source>
</evidence>
<evidence type="ECO:0000313" key="7">
    <source>
        <dbReference type="Proteomes" id="UP000264353"/>
    </source>
</evidence>
<organism evidence="6 7">
    <name type="scientific">Brassica campestris</name>
    <name type="common">Field mustard</name>
    <dbReference type="NCBI Taxonomy" id="3711"/>
    <lineage>
        <taxon>Eukaryota</taxon>
        <taxon>Viridiplantae</taxon>
        <taxon>Streptophyta</taxon>
        <taxon>Embryophyta</taxon>
        <taxon>Tracheophyta</taxon>
        <taxon>Spermatophyta</taxon>
        <taxon>Magnoliopsida</taxon>
        <taxon>eudicotyledons</taxon>
        <taxon>Gunneridae</taxon>
        <taxon>Pentapetalae</taxon>
        <taxon>rosids</taxon>
        <taxon>malvids</taxon>
        <taxon>Brassicales</taxon>
        <taxon>Brassicaceae</taxon>
        <taxon>Brassiceae</taxon>
        <taxon>Brassica</taxon>
    </lineage>
</organism>
<keyword evidence="2" id="KW-0653">Protein transport</keyword>
<protein>
    <recommendedName>
        <fullName evidence="8">Mon2/Sec7/BIG1-like dimerisation and cyclophilin-binding domain-containing protein</fullName>
    </recommendedName>
</protein>
<feature type="domain" description="Mon2 C-terminal" evidence="4">
    <location>
        <begin position="600"/>
        <end position="854"/>
    </location>
</feature>
<evidence type="ECO:0000256" key="2">
    <source>
        <dbReference type="ARBA" id="ARBA00022927"/>
    </source>
</evidence>
<proteinExistence type="predicted"/>
<dbReference type="Proteomes" id="UP000264353">
    <property type="component" value="Chromosome A6"/>
</dbReference>
<dbReference type="EMBL" id="CM010633">
    <property type="protein sequence ID" value="RID59670.1"/>
    <property type="molecule type" value="Genomic_DNA"/>
</dbReference>
<dbReference type="Pfam" id="PF16213">
    <property type="entry name" value="DCB"/>
    <property type="match status" value="1"/>
</dbReference>
<name>A0A397Z8I6_BRACM</name>
<sequence length="926" mass="103524">MALVAALEADLRALSAEARRRYPAVKDGAEHAILKLRSSSSASDLSSNDDILRIFLMACGVRNTKLSVIGLSCLQKLISHDAVEPSSLKEILATLKDHSEMAEEIIQLKTLQTILIIFQSRLHPETEDNMVLALSICLRLLDNNRLPSVYNTAAATFRQAVALVFDQVVSAEFLPMPKFSSSSQTARTGSVTGDLSQNINNSGPLEKDVISGRLTMRDTLSETGKLGLRLLEDLTASAAGGSAAWLHATSLPRTFSLELIEFVLSNYISVFKILLPYEQVLRHQICSLLMTSLRTSSELEGEMVEPYIRRLVLRSVAHIIRLYSSSLITECEVFLSMLVKATFLDLPLWHRILVLEILRGFCVEARTLQILFQNFDMHPKNTNVVESMVKALARVVSSIQFQETSEERWESLLAFVKNSIFNGSKEVSLAAINCLQTAVVSHCVKGNLQLRYLNSVMDVYELVFQKSSSYTGDTATKVKQEILHGLGELYVQSLKMFDDKMYMQLLGIVDLAIKQAIIGSENFETEFGHVPPVLRHVLEILPSLGPPDHLSSLWLILLREFLDYLPRVDSALPNEEGSEVSEHKADVLSDKTIPTTRITSNMFAEKLIPALVELLLQAPAVEKYILFPEIIQNLRRCMMTRRDNPDGSLWKVAAEGFNRLLVEDVKICSAGGDTDLKVNKTARMRIWKEIGDVYEIFLVGYCGRALSSNSLPAAALKANETLEMALLDGLGDVILKSTVDAPREVLERLVLTLDRCASRTCSLPIETVELMPAHCSRFSLTCLQKLFSLSSFETENWHSTRAEVSRISITTLMERCEFILSRFLIDENNLGKRPIPTARLEEIIFTLQELDRLTIHPETASVLQLRPSLKNILQEDNRDSRAHLLVLFPSLCEIVLSREMPVRELVQVLLRAVATELGLKKVSLSS</sequence>
<feature type="domain" description="Mon2/Sec7/BIG1-like HUS" evidence="3">
    <location>
        <begin position="247"/>
        <end position="384"/>
    </location>
</feature>
<accession>A0A397Z8I6</accession>
<gene>
    <name evidence="6" type="ORF">BRARA_F02886</name>
</gene>
<dbReference type="InterPro" id="IPR032629">
    <property type="entry name" value="DCB_dom"/>
</dbReference>